<protein>
    <submittedName>
        <fullName evidence="1">Uncharacterized protein</fullName>
    </submittedName>
</protein>
<comment type="caution">
    <text evidence="1">The sequence shown here is derived from an EMBL/GenBank/DDBJ whole genome shotgun (WGS) entry which is preliminary data.</text>
</comment>
<name>A0ACC5X5J1_PANGG</name>
<dbReference type="Proteomes" id="UP000829447">
    <property type="component" value="Linkage Group LG14"/>
</dbReference>
<dbReference type="EMBL" id="CM040467">
    <property type="protein sequence ID" value="MCI4386140.1"/>
    <property type="molecule type" value="Genomic_DNA"/>
</dbReference>
<reference evidence="1 2" key="1">
    <citation type="journal article" date="2022" name="bioRxiv">
        <title>An ancient truncated duplication of the anti-Mullerian hormone receptor type 2 gene is a potential conserved master sex determinant in the Pangasiidae catfish family.</title>
        <authorList>
            <person name="Wen M."/>
            <person name="Pan Q."/>
            <person name="Jouanno E."/>
            <person name="Montfort J."/>
            <person name="Zahm M."/>
            <person name="Cabau C."/>
            <person name="Klopp C."/>
            <person name="Iampietro C."/>
            <person name="Roques C."/>
            <person name="Bouchez O."/>
            <person name="Castinel A."/>
            <person name="Donnadieu C."/>
            <person name="Parrinello H."/>
            <person name="Poncet C."/>
            <person name="Belmonte E."/>
            <person name="Gautier V."/>
            <person name="Avarre J.-C."/>
            <person name="Dugue R."/>
            <person name="Gustiano R."/>
            <person name="Ha T.T.T."/>
            <person name="Campet M."/>
            <person name="Sriphairoj K."/>
            <person name="Ribolli J."/>
            <person name="de Almeida F.L."/>
            <person name="Desvignes T."/>
            <person name="Postlethwait J.H."/>
            <person name="Bucao C.F."/>
            <person name="Robinson-Rechavi M."/>
            <person name="Bobe J."/>
            <person name="Herpin A."/>
            <person name="Guiguen Y."/>
        </authorList>
    </citation>
    <scope>NUCLEOTIDE SEQUENCE [LARGE SCALE GENOMIC DNA]</scope>
    <source>
        <strain evidence="1">YG-Dec2019</strain>
    </source>
</reference>
<proteinExistence type="predicted"/>
<accession>A0ACC5X5J1</accession>
<gene>
    <name evidence="1" type="ORF">PGIGA_G00058800</name>
</gene>
<sequence length="1107" mass="121808">MTHGEETGPETHQDSAVLTYLEGLLMHRVAGAQSATATQQSEAEKGNEEQKNKETPGLTLPKHNAQQEQDKTTPQGGSTHHVKKARLLRSEVWTEHESQVRQMSMPSPELNGRKQEHCGGLNGSLQCKGESTLLASLLQNFSTRLQNVALSQQIVQNLTPQKASSSGSNPNKEDKILEHGHGSDGSGLRLAGNGTVQNNTSSQMYHHRQPSQERLSKSPGALQRSARSSSSESLHCTERLKAVASLVNIRSSPAPSPKPSVACSQLALLLSSEAHLQQYSREHALKAQLAGRSASERLAAIATQQTQEKKQPTISQSNHDGLSSLQTKNGIHSQMPTSSSRQSQSLRTGQSRPVGSVRRTHPFRERRPFERHGRPSQNCSSLLLQLLNSHNTPQRVISQEHLKEDVNIFSSRGSPMFSDSEHSNSNSLPKDSSDAESTRSSCSPIDLSLKNKVNISTPLSSSSSPALDKVTESLKTRWTSESPTSKFPTEPKELHTCSEIKPHHKVTLLELLLDQKHIEKTNKAPDNPDLQPKILPKVSSASTSNHTLFYPGQCTDTREPSPKCRMNTRSPKLLPTFSQGRDCNIRASPYNVYNSPHTQSVPLDLCKNKPLASGPSVKEGAFSASKLLQNLAQCGKQNAASSPTPKASLPPVKRQTEEFRTSKSSTLLEKLAVPVQKNNTPRAKSVNSLVAESTQHNSEIENLLERRTVLQLLLGNKSQKERVGNKRKGESGKQENHSKSHNTLNRSSTDLAVKTEPVADEMCNDEKVSHQWQNKLAESHRQSPHTLNQGSIKQEPLSPVAVPRDGLLSHLLHQKPRNLKPNFLEHSNQGCIKEEPVEHHQGPTIPKKRKFSVEPQDHVKVTQRRMCNSSGSQKNDSDCSTSGIPESQESSDPSSPPQADSPPAKFSPCESPRNENGGFNVLKQLLLSDNCLKELSQSRGTCSSFERPVQNGSAIKEPRNNGELKSFHQTLNQGKPPSATAGKNRVESLSDVQQDSSRSKRDIASQKDLKVSTGFVNGDKTQDCHLDSPRLTKANPILYYMLQRSNAHLVRDRVELEAKSGPCRVQTKEKDESEAFDLKVHLQQNPHHHNGTHSCDSPRINGSLKKS</sequence>
<evidence type="ECO:0000313" key="2">
    <source>
        <dbReference type="Proteomes" id="UP000829447"/>
    </source>
</evidence>
<evidence type="ECO:0000313" key="1">
    <source>
        <dbReference type="EMBL" id="MCI4386140.1"/>
    </source>
</evidence>
<organism evidence="1 2">
    <name type="scientific">Pangasianodon gigas</name>
    <name type="common">Mekong giant catfish</name>
    <name type="synonym">Pangasius gigas</name>
    <dbReference type="NCBI Taxonomy" id="30993"/>
    <lineage>
        <taxon>Eukaryota</taxon>
        <taxon>Metazoa</taxon>
        <taxon>Chordata</taxon>
        <taxon>Craniata</taxon>
        <taxon>Vertebrata</taxon>
        <taxon>Euteleostomi</taxon>
        <taxon>Actinopterygii</taxon>
        <taxon>Neopterygii</taxon>
        <taxon>Teleostei</taxon>
        <taxon>Ostariophysi</taxon>
        <taxon>Siluriformes</taxon>
        <taxon>Pangasiidae</taxon>
        <taxon>Pangasianodon</taxon>
    </lineage>
</organism>
<keyword evidence="2" id="KW-1185">Reference proteome</keyword>